<sequence length="144" mass="16733">MSHYIAETEIQLLYADTDMMGVMYHGNYVKWLELGRIQLIEDIGFSYVEMEKSGFVAPIHNVNITYKTPIQYGDRAFVRTWVSKNTGIRVEYGFEIVNQNRDVCSEGTVTCIVGKKLPEGGFKPVNFKKTFPEWFKKYEEIKVK</sequence>
<organism evidence="3 4">
    <name type="scientific">Phocicoccus schoeneichii</name>
    <dbReference type="NCBI Taxonomy" id="1812261"/>
    <lineage>
        <taxon>Bacteria</taxon>
        <taxon>Bacillati</taxon>
        <taxon>Bacillota</taxon>
        <taxon>Bacilli</taxon>
        <taxon>Bacillales</taxon>
        <taxon>Salinicoccaceae</taxon>
        <taxon>Phocicoccus</taxon>
    </lineage>
</organism>
<protein>
    <submittedName>
        <fullName evidence="3">Acyl-CoA thioesterase YbgC</fullName>
    </submittedName>
</protein>
<comment type="caution">
    <text evidence="3">The sequence shown here is derived from an EMBL/GenBank/DDBJ whole genome shotgun (WGS) entry which is preliminary data.</text>
</comment>
<keyword evidence="2" id="KW-0378">Hydrolase</keyword>
<evidence type="ECO:0000256" key="1">
    <source>
        <dbReference type="ARBA" id="ARBA00005953"/>
    </source>
</evidence>
<dbReference type="Pfam" id="PF13279">
    <property type="entry name" value="4HBT_2"/>
    <property type="match status" value="1"/>
</dbReference>
<proteinExistence type="inferred from homology"/>
<evidence type="ECO:0000313" key="4">
    <source>
        <dbReference type="Proteomes" id="UP000521032"/>
    </source>
</evidence>
<dbReference type="EMBL" id="CAJEWE010000003">
    <property type="protein sequence ID" value="CAD2071063.1"/>
    <property type="molecule type" value="Genomic_DNA"/>
</dbReference>
<keyword evidence="4" id="KW-1185">Reference proteome</keyword>
<name>A0A6V7R257_9BACL</name>
<reference evidence="3 4" key="1">
    <citation type="submission" date="2020-07" db="EMBL/GenBank/DDBJ databases">
        <authorList>
            <person name="Criscuolo A."/>
        </authorList>
    </citation>
    <scope>NUCLEOTIDE SEQUENCE [LARGE SCALE GENOMIC DNA]</scope>
    <source>
        <strain evidence="4">CIP 111030</strain>
    </source>
</reference>
<dbReference type="Gene3D" id="3.10.129.10">
    <property type="entry name" value="Hotdog Thioesterase"/>
    <property type="match status" value="1"/>
</dbReference>
<accession>A0A6V7R257</accession>
<dbReference type="NCBIfam" id="TIGR00051">
    <property type="entry name" value="YbgC/FadM family acyl-CoA thioesterase"/>
    <property type="match status" value="1"/>
</dbReference>
<dbReference type="InterPro" id="IPR050563">
    <property type="entry name" value="4-hydroxybenzoyl-CoA_TE"/>
</dbReference>
<dbReference type="SUPFAM" id="SSF54637">
    <property type="entry name" value="Thioesterase/thiol ester dehydrase-isomerase"/>
    <property type="match status" value="1"/>
</dbReference>
<comment type="similarity">
    <text evidence="1">Belongs to the 4-hydroxybenzoyl-CoA thioesterase family.</text>
</comment>
<gene>
    <name evidence="3" type="ORF">JEOSCH030_00154</name>
</gene>
<dbReference type="InterPro" id="IPR006684">
    <property type="entry name" value="YbgC/YbaW"/>
</dbReference>
<dbReference type="RefSeq" id="WP_186084544.1">
    <property type="nucleotide sequence ID" value="NZ_BMDB01000003.1"/>
</dbReference>
<dbReference type="PIRSF" id="PIRSF003230">
    <property type="entry name" value="YbgC"/>
    <property type="match status" value="1"/>
</dbReference>
<dbReference type="GO" id="GO:0047617">
    <property type="term" value="F:fatty acyl-CoA hydrolase activity"/>
    <property type="evidence" value="ECO:0007669"/>
    <property type="project" value="TreeGrafter"/>
</dbReference>
<evidence type="ECO:0000313" key="3">
    <source>
        <dbReference type="EMBL" id="CAD2071063.1"/>
    </source>
</evidence>
<evidence type="ECO:0000256" key="2">
    <source>
        <dbReference type="ARBA" id="ARBA00022801"/>
    </source>
</evidence>
<dbReference type="PANTHER" id="PTHR31793">
    <property type="entry name" value="4-HYDROXYBENZOYL-COA THIOESTERASE FAMILY MEMBER"/>
    <property type="match status" value="1"/>
</dbReference>
<dbReference type="PANTHER" id="PTHR31793:SF27">
    <property type="entry name" value="NOVEL THIOESTERASE SUPERFAMILY DOMAIN AND SAPOSIN A-TYPE DOMAIN CONTAINING PROTEIN (0610012H03RIK)"/>
    <property type="match status" value="1"/>
</dbReference>
<dbReference type="AlphaFoldDB" id="A0A6V7R257"/>
<dbReference type="InterPro" id="IPR029069">
    <property type="entry name" value="HotDog_dom_sf"/>
</dbReference>
<dbReference type="CDD" id="cd00586">
    <property type="entry name" value="4HBT"/>
    <property type="match status" value="1"/>
</dbReference>
<dbReference type="Proteomes" id="UP000521032">
    <property type="component" value="Unassembled WGS sequence"/>
</dbReference>